<evidence type="ECO:0000313" key="6">
    <source>
        <dbReference type="Proteomes" id="UP000177177"/>
    </source>
</evidence>
<evidence type="ECO:0000313" key="5">
    <source>
        <dbReference type="EMBL" id="OHA03554.1"/>
    </source>
</evidence>
<evidence type="ECO:0000256" key="3">
    <source>
        <dbReference type="ARBA" id="ARBA00023235"/>
    </source>
</evidence>
<dbReference type="InterPro" id="IPR011760">
    <property type="entry name" value="PsdUridine_synth_TruD_insert"/>
</dbReference>
<dbReference type="Pfam" id="PF01142">
    <property type="entry name" value="TruD"/>
    <property type="match status" value="1"/>
</dbReference>
<dbReference type="GO" id="GO:0008033">
    <property type="term" value="P:tRNA processing"/>
    <property type="evidence" value="ECO:0007669"/>
    <property type="project" value="UniProtKB-KW"/>
</dbReference>
<feature type="domain" description="TRUD" evidence="4">
    <location>
        <begin position="208"/>
        <end position="421"/>
    </location>
</feature>
<comment type="similarity">
    <text evidence="1">Belongs to the pseudouridine synthase TruD family.</text>
</comment>
<reference evidence="5 6" key="1">
    <citation type="journal article" date="2016" name="Nat. Commun.">
        <title>Thousands of microbial genomes shed light on interconnected biogeochemical processes in an aquifer system.</title>
        <authorList>
            <person name="Anantharaman K."/>
            <person name="Brown C.T."/>
            <person name="Hug L.A."/>
            <person name="Sharon I."/>
            <person name="Castelle C.J."/>
            <person name="Probst A.J."/>
            <person name="Thomas B.C."/>
            <person name="Singh A."/>
            <person name="Wilkins M.J."/>
            <person name="Karaoz U."/>
            <person name="Brodie E.L."/>
            <person name="Williams K.H."/>
            <person name="Hubbard S.S."/>
            <person name="Banfield J.F."/>
        </authorList>
    </citation>
    <scope>NUCLEOTIDE SEQUENCE [LARGE SCALE GENOMIC DNA]</scope>
</reference>
<protein>
    <recommendedName>
        <fullName evidence="4">TRUD domain-containing protein</fullName>
    </recommendedName>
</protein>
<dbReference type="InterPro" id="IPR020103">
    <property type="entry name" value="PsdUridine_synth_cat_dom_sf"/>
</dbReference>
<dbReference type="EMBL" id="MHQN01000016">
    <property type="protein sequence ID" value="OHA03554.1"/>
    <property type="molecule type" value="Genomic_DNA"/>
</dbReference>
<dbReference type="PANTHER" id="PTHR13326:SF21">
    <property type="entry name" value="PSEUDOURIDYLATE SYNTHASE PUS7L"/>
    <property type="match status" value="1"/>
</dbReference>
<dbReference type="InterPro" id="IPR001656">
    <property type="entry name" value="PsdUridine_synth_TruD"/>
</dbReference>
<dbReference type="GO" id="GO:0003723">
    <property type="term" value="F:RNA binding"/>
    <property type="evidence" value="ECO:0007669"/>
    <property type="project" value="InterPro"/>
</dbReference>
<dbReference type="InterPro" id="IPR042214">
    <property type="entry name" value="TruD_catalytic"/>
</dbReference>
<dbReference type="PROSITE" id="PS01268">
    <property type="entry name" value="UPF0024"/>
    <property type="match status" value="1"/>
</dbReference>
<organism evidence="5 6">
    <name type="scientific">Candidatus Sungbacteria bacterium RIFCSPHIGHO2_02_FULL_53_17</name>
    <dbReference type="NCBI Taxonomy" id="1802275"/>
    <lineage>
        <taxon>Bacteria</taxon>
        <taxon>Candidatus Sungiibacteriota</taxon>
    </lineage>
</organism>
<proteinExistence type="inferred from homology"/>
<evidence type="ECO:0000259" key="4">
    <source>
        <dbReference type="PROSITE" id="PS50984"/>
    </source>
</evidence>
<dbReference type="InterPro" id="IPR020119">
    <property type="entry name" value="PsdUridine_synth_TruD_CS"/>
</dbReference>
<dbReference type="Gene3D" id="3.30.70.3160">
    <property type="match status" value="1"/>
</dbReference>
<sequence>MRITPEEREREQVLFREEREKYPHLFDRAPMTDADDVLRDIGIDVAWGARPLGYLRSMPQDFIVEEIDIAREVHTIDIAAPAGADETNAGPTVYADLVKIGASTFDIKARLAHLIGVSEQDIGFAGLKDRSALTSQRISIRNLKNPAPLESINEENFFIKNIRGGKGVISIGDLWGNRFTIVARLAAPLTSAQETEIRAKMQEIAESGFWNFFYLQRFGTPRLLAHRLGILLARGEYELTVKTFLTHTSPRELPYFMGIRKRLVPLWGDWEQILTEIDRFPYHFSLERAMIRYLAEHPADFTGALAAIPDQVKMWLYAYDSYVFNKKLSALIKTEVVPMELPLASSFSPADWEPYLDYFREDGVTFPLRAWRDFSFVRVASRLWPTLQSIEFHNAAFHDRFAVFSFSLPKGAYATSYLMNLFTLSSGLPMPNGIATNPVDAKKILATGSLDDVLQRFHIVLERYQQNTQDAVQE</sequence>
<keyword evidence="2" id="KW-0819">tRNA processing</keyword>
<dbReference type="Proteomes" id="UP000177177">
    <property type="component" value="Unassembled WGS sequence"/>
</dbReference>
<evidence type="ECO:0000256" key="2">
    <source>
        <dbReference type="ARBA" id="ARBA00022694"/>
    </source>
</evidence>
<dbReference type="Gene3D" id="1.10.1510.30">
    <property type="match status" value="1"/>
</dbReference>
<evidence type="ECO:0000256" key="1">
    <source>
        <dbReference type="ARBA" id="ARBA00007953"/>
    </source>
</evidence>
<comment type="caution">
    <text evidence="5">The sequence shown here is derived from an EMBL/GenBank/DDBJ whole genome shotgun (WGS) entry which is preliminary data.</text>
</comment>
<dbReference type="GO" id="GO:0001522">
    <property type="term" value="P:pseudouridine synthesis"/>
    <property type="evidence" value="ECO:0007669"/>
    <property type="project" value="InterPro"/>
</dbReference>
<keyword evidence="3" id="KW-0413">Isomerase</keyword>
<name>A0A1G2KWJ4_9BACT</name>
<dbReference type="PANTHER" id="PTHR13326">
    <property type="entry name" value="TRNA PSEUDOURIDINE SYNTHASE D"/>
    <property type="match status" value="1"/>
</dbReference>
<accession>A0A1G2KWJ4</accession>
<gene>
    <name evidence="5" type="ORF">A3C92_04155</name>
</gene>
<dbReference type="PROSITE" id="PS50984">
    <property type="entry name" value="TRUD"/>
    <property type="match status" value="1"/>
</dbReference>
<dbReference type="AlphaFoldDB" id="A0A1G2KWJ4"/>
<dbReference type="GO" id="GO:0140098">
    <property type="term" value="F:catalytic activity, acting on RNA"/>
    <property type="evidence" value="ECO:0007669"/>
    <property type="project" value="UniProtKB-ARBA"/>
</dbReference>
<dbReference type="Gene3D" id="3.30.2350.20">
    <property type="entry name" value="TruD, catalytic domain"/>
    <property type="match status" value="1"/>
</dbReference>
<dbReference type="SUPFAM" id="SSF55120">
    <property type="entry name" value="Pseudouridine synthase"/>
    <property type="match status" value="1"/>
</dbReference>
<dbReference type="GO" id="GO:0009982">
    <property type="term" value="F:pseudouridine synthase activity"/>
    <property type="evidence" value="ECO:0007669"/>
    <property type="project" value="InterPro"/>
</dbReference>